<proteinExistence type="predicted"/>
<evidence type="ECO:0000313" key="5">
    <source>
        <dbReference type="EMBL" id="PTN01392.1"/>
    </source>
</evidence>
<evidence type="ECO:0000313" key="7">
    <source>
        <dbReference type="EMBL" id="PTN01872.1"/>
    </source>
</evidence>
<gene>
    <name evidence="8" type="ORF">C8N47_1311</name>
    <name evidence="7" type="ORF">C8N47_1421</name>
    <name evidence="6" type="ORF">C8N47_14410</name>
    <name evidence="5" type="ORF">C8N47_1465</name>
    <name evidence="4" type="ORF">C8N47_1511</name>
    <name evidence="3" type="ORF">C8N47_1522</name>
    <name evidence="2" type="ORF">C8N47_1532</name>
    <name evidence="1" type="ORF">C8N47_1541</name>
</gene>
<reference evidence="1 9" key="1">
    <citation type="submission" date="2018-04" db="EMBL/GenBank/DDBJ databases">
        <title>Genomic Encyclopedia of Archaeal and Bacterial Type Strains, Phase II (KMG-II): from individual species to whole genera.</title>
        <authorList>
            <person name="Goeker M."/>
        </authorList>
    </citation>
    <scope>NUCLEOTIDE SEQUENCE [LARGE SCALE GENOMIC DNA]</scope>
    <source>
        <strain evidence="1 9">DSM 28823</strain>
    </source>
</reference>
<comment type="caution">
    <text evidence="1">The sequence shown here is derived from an EMBL/GenBank/DDBJ whole genome shotgun (WGS) entry which is preliminary data.</text>
</comment>
<evidence type="ECO:0000313" key="2">
    <source>
        <dbReference type="EMBL" id="PTN00883.1"/>
    </source>
</evidence>
<keyword evidence="9" id="KW-1185">Reference proteome</keyword>
<protein>
    <submittedName>
        <fullName evidence="1">Uncharacterized protein</fullName>
    </submittedName>
</protein>
<evidence type="ECO:0000313" key="1">
    <source>
        <dbReference type="EMBL" id="PTN00835.1"/>
    </source>
</evidence>
<dbReference type="EMBL" id="QAAD01000044">
    <property type="protein sequence ID" value="PTN01602.1"/>
    <property type="molecule type" value="Genomic_DNA"/>
</dbReference>
<feature type="non-terminal residue" evidence="1">
    <location>
        <position position="1"/>
    </location>
</feature>
<dbReference type="EMBL" id="QAAD01000031">
    <property type="protein sequence ID" value="PTN04466.1"/>
    <property type="molecule type" value="Genomic_DNA"/>
</dbReference>
<dbReference type="EMBL" id="QAAD01000046">
    <property type="protein sequence ID" value="PTN01392.1"/>
    <property type="molecule type" value="Genomic_DNA"/>
</dbReference>
<evidence type="ECO:0000313" key="4">
    <source>
        <dbReference type="EMBL" id="PTN00997.1"/>
    </source>
</evidence>
<name>A0A2T5BP76_9BACT</name>
<organism evidence="1 9">
    <name type="scientific">Mangrovibacterium marinum</name>
    <dbReference type="NCBI Taxonomy" id="1639118"/>
    <lineage>
        <taxon>Bacteria</taxon>
        <taxon>Pseudomonadati</taxon>
        <taxon>Bacteroidota</taxon>
        <taxon>Bacteroidia</taxon>
        <taxon>Marinilabiliales</taxon>
        <taxon>Prolixibacteraceae</taxon>
        <taxon>Mangrovibacterium</taxon>
    </lineage>
</organism>
<dbReference type="EMBL" id="QAAD01000054">
    <property type="protein sequence ID" value="PTN00835.1"/>
    <property type="molecule type" value="Genomic_DNA"/>
</dbReference>
<dbReference type="EMBL" id="QAAD01000053">
    <property type="protein sequence ID" value="PTN00883.1"/>
    <property type="molecule type" value="Genomic_DNA"/>
</dbReference>
<accession>A0A2T5BP76</accession>
<evidence type="ECO:0000313" key="6">
    <source>
        <dbReference type="EMBL" id="PTN01602.1"/>
    </source>
</evidence>
<dbReference type="EMBL" id="QAAD01000052">
    <property type="protein sequence ID" value="PTN00943.1"/>
    <property type="molecule type" value="Genomic_DNA"/>
</dbReference>
<dbReference type="AlphaFoldDB" id="A0A2T5BP76"/>
<sequence length="44" mass="4799">QILELRFGERSVLKCKDCGGELLLLETYPGKRAPPVNPLAGMGQ</sequence>
<evidence type="ECO:0000313" key="8">
    <source>
        <dbReference type="EMBL" id="PTN04466.1"/>
    </source>
</evidence>
<dbReference type="EMBL" id="QAAD01000042">
    <property type="protein sequence ID" value="PTN01872.1"/>
    <property type="molecule type" value="Genomic_DNA"/>
</dbReference>
<dbReference type="Proteomes" id="UP000243525">
    <property type="component" value="Unassembled WGS sequence"/>
</dbReference>
<evidence type="ECO:0000313" key="3">
    <source>
        <dbReference type="EMBL" id="PTN00943.1"/>
    </source>
</evidence>
<evidence type="ECO:0000313" key="9">
    <source>
        <dbReference type="Proteomes" id="UP000243525"/>
    </source>
</evidence>
<dbReference type="EMBL" id="QAAD01000051">
    <property type="protein sequence ID" value="PTN00997.1"/>
    <property type="molecule type" value="Genomic_DNA"/>
</dbReference>